<dbReference type="SUPFAM" id="SSF49363">
    <property type="entry name" value="Purple acid phosphatase, N-terminal domain"/>
    <property type="match status" value="1"/>
</dbReference>
<dbReference type="Pfam" id="PF16656">
    <property type="entry name" value="Pur_ac_phosph_N"/>
    <property type="match status" value="1"/>
</dbReference>
<accession>A0ABS7PN86</accession>
<keyword evidence="1 2" id="KW-0732">Signal</keyword>
<evidence type="ECO:0000256" key="1">
    <source>
        <dbReference type="ARBA" id="ARBA00022729"/>
    </source>
</evidence>
<organism evidence="5 6">
    <name type="scientific">Sphingomonas colocasiae</name>
    <dbReference type="NCBI Taxonomy" id="1848973"/>
    <lineage>
        <taxon>Bacteria</taxon>
        <taxon>Pseudomonadati</taxon>
        <taxon>Pseudomonadota</taxon>
        <taxon>Alphaproteobacteria</taxon>
        <taxon>Sphingomonadales</taxon>
        <taxon>Sphingomonadaceae</taxon>
        <taxon>Sphingomonas</taxon>
    </lineage>
</organism>
<dbReference type="CDD" id="cd00063">
    <property type="entry name" value="FN3"/>
    <property type="match status" value="1"/>
</dbReference>
<dbReference type="InterPro" id="IPR008963">
    <property type="entry name" value="Purple_acid_Pase-like_N"/>
</dbReference>
<protein>
    <submittedName>
        <fullName evidence="5">Metallophosphoesterase family protein</fullName>
    </submittedName>
</protein>
<feature type="domain" description="Calcineurin-like phosphoesterase" evidence="3">
    <location>
        <begin position="145"/>
        <end position="345"/>
    </location>
</feature>
<sequence>MRLRIGAVLAGCAIAFPAVAQPDKPAVPHSPGRPYAARNLADRIVLSTGADAAIEMAVAFRTDTDQPMAEAEIAPAIDGPSLAVKARPVQGTSIPISTENGRAIYHQVRFSGLTPDTPYVYRVRGSAGWSEWLQFRTAARDPRPFRFLYFGDTQNGILPIASRVIRQAFHATATPALVVHAGDLVAQRDDLVHDDEWGEWTQAGGYNFSIVPQLPATGNHEYVDAVAADGGETRHLGPHWTAGFALPGNGSPAAAATTYHVDYQGVRFIVMDGTSAIDFGTARAQADWLDKALSTSKANWNVVIFHQPIFTCARPDDTAELKSAWKPVFDRHDVDLVLQGHDHCYSRLTAEDGRDAGRTRRAQGRAQGPVYLVSVTGQKMYALNDRARSQPDRVAEDTELYQVVDVEPHRLKFRTYTTSGGLYDGFDLVRRADGGKTLTDIEGIGPARTCAGGTGPDGGACSARGK</sequence>
<evidence type="ECO:0000256" key="2">
    <source>
        <dbReference type="SAM" id="SignalP"/>
    </source>
</evidence>
<keyword evidence="6" id="KW-1185">Reference proteome</keyword>
<dbReference type="Gene3D" id="3.60.21.10">
    <property type="match status" value="1"/>
</dbReference>
<feature type="domain" description="Purple acid phosphatase N-terminal" evidence="4">
    <location>
        <begin position="42"/>
        <end position="137"/>
    </location>
</feature>
<evidence type="ECO:0000259" key="3">
    <source>
        <dbReference type="Pfam" id="PF00149"/>
    </source>
</evidence>
<dbReference type="Pfam" id="PF00149">
    <property type="entry name" value="Metallophos"/>
    <property type="match status" value="1"/>
</dbReference>
<proteinExistence type="predicted"/>
<evidence type="ECO:0000259" key="4">
    <source>
        <dbReference type="Pfam" id="PF16656"/>
    </source>
</evidence>
<dbReference type="PANTHER" id="PTHR22953:SF153">
    <property type="entry name" value="PURPLE ACID PHOSPHATASE"/>
    <property type="match status" value="1"/>
</dbReference>
<evidence type="ECO:0000313" key="5">
    <source>
        <dbReference type="EMBL" id="MBY8821504.1"/>
    </source>
</evidence>
<dbReference type="InterPro" id="IPR039331">
    <property type="entry name" value="PAPs-like"/>
</dbReference>
<dbReference type="InterPro" id="IPR003961">
    <property type="entry name" value="FN3_dom"/>
</dbReference>
<dbReference type="EMBL" id="JAINVV010000003">
    <property type="protein sequence ID" value="MBY8821504.1"/>
    <property type="molecule type" value="Genomic_DNA"/>
</dbReference>
<dbReference type="SUPFAM" id="SSF56300">
    <property type="entry name" value="Metallo-dependent phosphatases"/>
    <property type="match status" value="1"/>
</dbReference>
<gene>
    <name evidence="5" type="ORF">K7G82_04325</name>
</gene>
<evidence type="ECO:0000313" key="6">
    <source>
        <dbReference type="Proteomes" id="UP000706039"/>
    </source>
</evidence>
<dbReference type="Proteomes" id="UP000706039">
    <property type="component" value="Unassembled WGS sequence"/>
</dbReference>
<name>A0ABS7PN86_9SPHN</name>
<dbReference type="InterPro" id="IPR015914">
    <property type="entry name" value="PAPs_N"/>
</dbReference>
<feature type="signal peptide" evidence="2">
    <location>
        <begin position="1"/>
        <end position="20"/>
    </location>
</feature>
<dbReference type="Gene3D" id="2.60.40.380">
    <property type="entry name" value="Purple acid phosphatase-like, N-terminal"/>
    <property type="match status" value="1"/>
</dbReference>
<feature type="chain" id="PRO_5047134219" evidence="2">
    <location>
        <begin position="21"/>
        <end position="466"/>
    </location>
</feature>
<comment type="caution">
    <text evidence="5">The sequence shown here is derived from an EMBL/GenBank/DDBJ whole genome shotgun (WGS) entry which is preliminary data.</text>
</comment>
<reference evidence="5 6" key="1">
    <citation type="submission" date="2021-08" db="EMBL/GenBank/DDBJ databases">
        <authorList>
            <person name="Tuo L."/>
        </authorList>
    </citation>
    <scope>NUCLEOTIDE SEQUENCE [LARGE SCALE GENOMIC DNA]</scope>
    <source>
        <strain evidence="5 6">JCM 31229</strain>
    </source>
</reference>
<dbReference type="RefSeq" id="WP_222988618.1">
    <property type="nucleotide sequence ID" value="NZ_JAINVV010000003.1"/>
</dbReference>
<dbReference type="InterPro" id="IPR029052">
    <property type="entry name" value="Metallo-depent_PP-like"/>
</dbReference>
<dbReference type="PANTHER" id="PTHR22953">
    <property type="entry name" value="ACID PHOSPHATASE RELATED"/>
    <property type="match status" value="1"/>
</dbReference>
<dbReference type="InterPro" id="IPR004843">
    <property type="entry name" value="Calcineurin-like_PHP"/>
</dbReference>